<reference evidence="2" key="2">
    <citation type="submission" date="2014-07" db="EMBL/GenBank/DDBJ databases">
        <authorList>
            <person name="Hull J."/>
        </authorList>
    </citation>
    <scope>NUCLEOTIDE SEQUENCE</scope>
</reference>
<reference evidence="2" key="1">
    <citation type="journal article" date="2014" name="PLoS ONE">
        <title>Transcriptome-Based Identification of ABC Transporters in the Western Tarnished Plant Bug Lygus hesperus.</title>
        <authorList>
            <person name="Hull J.J."/>
            <person name="Chaney K."/>
            <person name="Geib S.M."/>
            <person name="Fabrick J.A."/>
            <person name="Brent C.S."/>
            <person name="Walsh D."/>
            <person name="Lavine L.C."/>
        </authorList>
    </citation>
    <scope>NUCLEOTIDE SEQUENCE</scope>
</reference>
<keyword evidence="2" id="KW-0648">Protein biosynthesis</keyword>
<feature type="compositionally biased region" description="Low complexity" evidence="1">
    <location>
        <begin position="58"/>
        <end position="69"/>
    </location>
</feature>
<gene>
    <name evidence="2" type="primary">fusA_11</name>
    <name evidence="2" type="ORF">CM83_9208</name>
</gene>
<protein>
    <submittedName>
        <fullName evidence="2">Elongation factor G</fullName>
    </submittedName>
</protein>
<name>A0A0A9WGH0_LYGHE</name>
<feature type="non-terminal residue" evidence="2">
    <location>
        <position position="140"/>
    </location>
</feature>
<evidence type="ECO:0000256" key="1">
    <source>
        <dbReference type="SAM" id="MobiDB-lite"/>
    </source>
</evidence>
<dbReference type="EMBL" id="GBHO01036710">
    <property type="protein sequence ID" value="JAG06894.1"/>
    <property type="molecule type" value="Transcribed_RNA"/>
</dbReference>
<feature type="region of interest" description="Disordered" evidence="1">
    <location>
        <begin position="35"/>
        <end position="101"/>
    </location>
</feature>
<sequence length="140" mass="15723">PLSHAKPWKSDIYLTKSGEWKLLGLDTVEDATFQKVKESPPIQRSKSADDLLEHNFGSSSSECECNNNSLSPKSTDSSDPAPKEEEQVPTEVNDDSKLTKEERLKALKELDEIVNGMDKITEFAHKNFATDTSNNMENFF</sequence>
<accession>A0A0A9WGH0</accession>
<feature type="non-terminal residue" evidence="2">
    <location>
        <position position="1"/>
    </location>
</feature>
<organism evidence="2">
    <name type="scientific">Lygus hesperus</name>
    <name type="common">Western plant bug</name>
    <dbReference type="NCBI Taxonomy" id="30085"/>
    <lineage>
        <taxon>Eukaryota</taxon>
        <taxon>Metazoa</taxon>
        <taxon>Ecdysozoa</taxon>
        <taxon>Arthropoda</taxon>
        <taxon>Hexapoda</taxon>
        <taxon>Insecta</taxon>
        <taxon>Pterygota</taxon>
        <taxon>Neoptera</taxon>
        <taxon>Paraneoptera</taxon>
        <taxon>Hemiptera</taxon>
        <taxon>Heteroptera</taxon>
        <taxon>Panheteroptera</taxon>
        <taxon>Cimicomorpha</taxon>
        <taxon>Miridae</taxon>
        <taxon>Mirini</taxon>
        <taxon>Lygus</taxon>
    </lineage>
</organism>
<keyword evidence="2" id="KW-0251">Elongation factor</keyword>
<dbReference type="GO" id="GO:0003746">
    <property type="term" value="F:translation elongation factor activity"/>
    <property type="evidence" value="ECO:0007669"/>
    <property type="project" value="UniProtKB-KW"/>
</dbReference>
<dbReference type="AlphaFoldDB" id="A0A0A9WGH0"/>
<evidence type="ECO:0000313" key="2">
    <source>
        <dbReference type="EMBL" id="JAG06894.1"/>
    </source>
</evidence>
<proteinExistence type="predicted"/>